<organism evidence="3 4">
    <name type="scientific">Actinophytocola xinjiangensis</name>
    <dbReference type="NCBI Taxonomy" id="485602"/>
    <lineage>
        <taxon>Bacteria</taxon>
        <taxon>Bacillati</taxon>
        <taxon>Actinomycetota</taxon>
        <taxon>Actinomycetes</taxon>
        <taxon>Pseudonocardiales</taxon>
        <taxon>Pseudonocardiaceae</taxon>
    </lineage>
</organism>
<protein>
    <recommendedName>
        <fullName evidence="2">Low molecular weight protein antigen 6 PH domain-containing protein</fullName>
    </recommendedName>
</protein>
<comment type="caution">
    <text evidence="3">The sequence shown here is derived from an EMBL/GenBank/DDBJ whole genome shotgun (WGS) entry which is preliminary data.</text>
</comment>
<feature type="domain" description="Low molecular weight protein antigen 6 PH" evidence="2">
    <location>
        <begin position="54"/>
        <end position="93"/>
    </location>
</feature>
<keyword evidence="4" id="KW-1185">Reference proteome</keyword>
<keyword evidence="1" id="KW-0812">Transmembrane</keyword>
<evidence type="ECO:0000259" key="2">
    <source>
        <dbReference type="Pfam" id="PF10756"/>
    </source>
</evidence>
<name>A0A7Z0WMR4_9PSEU</name>
<reference evidence="3 4" key="1">
    <citation type="submission" date="2016-12" db="EMBL/GenBank/DDBJ databases">
        <title>The draft genome sequence of Actinophytocola xinjiangensis.</title>
        <authorList>
            <person name="Wang W."/>
            <person name="Yuan L."/>
        </authorList>
    </citation>
    <scope>NUCLEOTIDE SEQUENCE [LARGE SCALE GENOMIC DNA]</scope>
    <source>
        <strain evidence="3 4">CGMCC 4.4663</strain>
    </source>
</reference>
<sequence>MTLAVLGTCTTLLGNATASSLSVTDLTTAAVTAALTLGFALPSLYQLWRLLRPRRRLQVSPTGLTVRHGRRTHHLPWSTIARTHITNDHYRPWLLVTPAPGTPPWELGPPIDGAYRAYPIAHGESRLSRSRQRADLRDALALHTPTRDA</sequence>
<feature type="transmembrane region" description="Helical" evidence="1">
    <location>
        <begin position="28"/>
        <end position="48"/>
    </location>
</feature>
<evidence type="ECO:0000313" key="3">
    <source>
        <dbReference type="EMBL" id="OLF11112.1"/>
    </source>
</evidence>
<dbReference type="InterPro" id="IPR019692">
    <property type="entry name" value="CFP-6_PH"/>
</dbReference>
<evidence type="ECO:0000256" key="1">
    <source>
        <dbReference type="SAM" id="Phobius"/>
    </source>
</evidence>
<dbReference type="AlphaFoldDB" id="A0A7Z0WMR4"/>
<dbReference type="Pfam" id="PF10756">
    <property type="entry name" value="bPH_6"/>
    <property type="match status" value="1"/>
</dbReference>
<keyword evidence="1" id="KW-0472">Membrane</keyword>
<accession>A0A7Z0WMR4</accession>
<evidence type="ECO:0000313" key="4">
    <source>
        <dbReference type="Proteomes" id="UP000185696"/>
    </source>
</evidence>
<dbReference type="RefSeq" id="WP_075133274.1">
    <property type="nucleotide sequence ID" value="NZ_MSIF01000005.1"/>
</dbReference>
<keyword evidence="1" id="KW-1133">Transmembrane helix</keyword>
<proteinExistence type="predicted"/>
<dbReference type="Proteomes" id="UP000185696">
    <property type="component" value="Unassembled WGS sequence"/>
</dbReference>
<gene>
    <name evidence="3" type="ORF">BLA60_14040</name>
</gene>
<dbReference type="EMBL" id="MSIF01000005">
    <property type="protein sequence ID" value="OLF11112.1"/>
    <property type="molecule type" value="Genomic_DNA"/>
</dbReference>